<dbReference type="EMBL" id="JAGIKX010000022">
    <property type="protein sequence ID" value="MBP2258234.1"/>
    <property type="molecule type" value="Genomic_DNA"/>
</dbReference>
<dbReference type="Gene3D" id="3.40.50.720">
    <property type="entry name" value="NAD(P)-binding Rossmann-like Domain"/>
    <property type="match status" value="1"/>
</dbReference>
<dbReference type="SUPFAM" id="SSF51735">
    <property type="entry name" value="NAD(P)-binding Rossmann-fold domains"/>
    <property type="match status" value="1"/>
</dbReference>
<dbReference type="Proteomes" id="UP001519294">
    <property type="component" value="Unassembled WGS sequence"/>
</dbReference>
<gene>
    <name evidence="1" type="ORF">J2Z81_002205</name>
</gene>
<name>A0ABS4SA03_9BACI</name>
<evidence type="ECO:0000313" key="2">
    <source>
        <dbReference type="Proteomes" id="UP001519294"/>
    </source>
</evidence>
<evidence type="ECO:0000313" key="1">
    <source>
        <dbReference type="EMBL" id="MBP2258234.1"/>
    </source>
</evidence>
<dbReference type="InterPro" id="IPR036291">
    <property type="entry name" value="NAD(P)-bd_dom_sf"/>
</dbReference>
<accession>A0ABS4SA03</accession>
<reference evidence="1 2" key="1">
    <citation type="submission" date="2021-03" db="EMBL/GenBank/DDBJ databases">
        <title>Genomic Encyclopedia of Type Strains, Phase IV (KMG-IV): sequencing the most valuable type-strain genomes for metagenomic binning, comparative biology and taxonomic classification.</title>
        <authorList>
            <person name="Goeker M."/>
        </authorList>
    </citation>
    <scope>NUCLEOTIDE SEQUENCE [LARGE SCALE GENOMIC DNA]</scope>
    <source>
        <strain evidence="1 2">DSM 25790</strain>
    </source>
</reference>
<sequence>MLITFNERLFSRYLIKFGHDSPMHRPGEPKELAPAFVYLPSNNSTYVAGQVIHVNGGTIGNG</sequence>
<comment type="caution">
    <text evidence="1">The sequence shown here is derived from an EMBL/GenBank/DDBJ whole genome shotgun (WGS) entry which is preliminary data.</text>
</comment>
<proteinExistence type="predicted"/>
<organism evidence="1 2">
    <name type="scientific">Virgibacillus alimentarius</name>
    <dbReference type="NCBI Taxonomy" id="698769"/>
    <lineage>
        <taxon>Bacteria</taxon>
        <taxon>Bacillati</taxon>
        <taxon>Bacillota</taxon>
        <taxon>Bacilli</taxon>
        <taxon>Bacillales</taxon>
        <taxon>Bacillaceae</taxon>
        <taxon>Virgibacillus</taxon>
    </lineage>
</organism>
<dbReference type="Pfam" id="PF13561">
    <property type="entry name" value="adh_short_C2"/>
    <property type="match status" value="1"/>
</dbReference>
<dbReference type="InterPro" id="IPR002347">
    <property type="entry name" value="SDR_fam"/>
</dbReference>
<keyword evidence="2" id="KW-1185">Reference proteome</keyword>
<protein>
    <submittedName>
        <fullName evidence="1">NAD(P)-dependent dehydrogenase (Short-subunit alcohol dehydrogenase family)</fullName>
    </submittedName>
</protein>